<reference evidence="1 2" key="1">
    <citation type="submission" date="2021-06" db="EMBL/GenBank/DDBJ databases">
        <title>Caerostris extrusa draft genome.</title>
        <authorList>
            <person name="Kono N."/>
            <person name="Arakawa K."/>
        </authorList>
    </citation>
    <scope>NUCLEOTIDE SEQUENCE [LARGE SCALE GENOMIC DNA]</scope>
</reference>
<comment type="caution">
    <text evidence="1">The sequence shown here is derived from an EMBL/GenBank/DDBJ whole genome shotgun (WGS) entry which is preliminary data.</text>
</comment>
<organism evidence="1 2">
    <name type="scientific">Caerostris extrusa</name>
    <name type="common">Bark spider</name>
    <name type="synonym">Caerostris bankana</name>
    <dbReference type="NCBI Taxonomy" id="172846"/>
    <lineage>
        <taxon>Eukaryota</taxon>
        <taxon>Metazoa</taxon>
        <taxon>Ecdysozoa</taxon>
        <taxon>Arthropoda</taxon>
        <taxon>Chelicerata</taxon>
        <taxon>Arachnida</taxon>
        <taxon>Araneae</taxon>
        <taxon>Araneomorphae</taxon>
        <taxon>Entelegynae</taxon>
        <taxon>Araneoidea</taxon>
        <taxon>Araneidae</taxon>
        <taxon>Caerostris</taxon>
    </lineage>
</organism>
<dbReference type="EMBL" id="BPLR01007229">
    <property type="protein sequence ID" value="GIY15373.1"/>
    <property type="molecule type" value="Genomic_DNA"/>
</dbReference>
<dbReference type="AlphaFoldDB" id="A0AAV4R0D9"/>
<dbReference type="InterPro" id="IPR052752">
    <property type="entry name" value="NACHT-WD_repeat"/>
</dbReference>
<name>A0AAV4R0D9_CAEEX</name>
<dbReference type="PANTHER" id="PTHR19871">
    <property type="entry name" value="BETA TRANSDUCIN-RELATED PROTEIN"/>
    <property type="match status" value="1"/>
</dbReference>
<evidence type="ECO:0000313" key="2">
    <source>
        <dbReference type="Proteomes" id="UP001054945"/>
    </source>
</evidence>
<keyword evidence="2" id="KW-1185">Reference proteome</keyword>
<sequence length="131" mass="15095">MGNDLDSAYDPNAFELQLKEIEQCYQESLGCFLVVLIGNKYKPCPLPRCIEATEFDPIYEKAQEAGFDVSLLTQWYSLNANMVPPAYTIRSLHSKNNRFSLRYAVILILSPCTNISREDMSSMIRRRLFLM</sequence>
<dbReference type="PANTHER" id="PTHR19871:SF28">
    <property type="entry name" value="AAA+ ATPASE DOMAIN-CONTAINING PROTEIN"/>
    <property type="match status" value="1"/>
</dbReference>
<gene>
    <name evidence="1" type="primary">NWD2_0</name>
    <name evidence="1" type="ORF">CEXT_105551</name>
</gene>
<protein>
    <submittedName>
        <fullName evidence="1">NACHT and WD repeat domain-containing protein 2</fullName>
    </submittedName>
</protein>
<accession>A0AAV4R0D9</accession>
<proteinExistence type="predicted"/>
<evidence type="ECO:0000313" key="1">
    <source>
        <dbReference type="EMBL" id="GIY15373.1"/>
    </source>
</evidence>
<dbReference type="Proteomes" id="UP001054945">
    <property type="component" value="Unassembled WGS sequence"/>
</dbReference>